<sequence>MPNLISDIPAKRRFTVGMIGGGHGSFFAGIHRAAMRLTGCFDVKAGVFSSNEAVSREAAEALGVIPERTYRTFRDMAEAESIRSDKIDVAVVVTPNHLHYEPCRLFLEAGIPVICDKPLVNTSGEAEALIDLAEKTELFAAVTYTYTGYPMVRDARARVQRGEIGEVKFLYVEYLLEWLANDPSKLGKGGLWRGDPGKAGLTGALGDVGTHAFNILEFVSSKRCVALNAKLSTTVDGFGLDDTGVVQMEFEGGAEGLLWCSLAAPGHRNGLRFKIVGSKGTLEWRQEQPETLHLSRMGQADLIYRRGASDMTEEGASCVSLPAGNPEAYLEALAVLYMDYASALEAGPNWRTIGKTPVTDLNEGLRGVLLSEICVRSSQTKMWQPFPKSRMWGDP</sequence>
<dbReference type="SUPFAM" id="SSF51735">
    <property type="entry name" value="NAD(P)-binding Rossmann-fold domains"/>
    <property type="match status" value="1"/>
</dbReference>
<keyword evidence="5" id="KW-1185">Reference proteome</keyword>
<dbReference type="EMBL" id="WXFA01000064">
    <property type="protein sequence ID" value="MBM3095997.1"/>
    <property type="molecule type" value="Genomic_DNA"/>
</dbReference>
<dbReference type="AlphaFoldDB" id="A0AAW4FX80"/>
<reference evidence="4 5" key="1">
    <citation type="submission" date="2020-01" db="EMBL/GenBank/DDBJ databases">
        <title>Draft genome assembly of Ensifer adhaerens T173.</title>
        <authorList>
            <person name="Craig J.E."/>
            <person name="Stinchcombe J.R."/>
        </authorList>
    </citation>
    <scope>NUCLEOTIDE SEQUENCE [LARGE SCALE GENOMIC DNA]</scope>
    <source>
        <strain evidence="4 5">T173</strain>
    </source>
</reference>
<gene>
    <name evidence="4" type="ORF">GFB56_35560</name>
</gene>
<dbReference type="RefSeq" id="WP_203530038.1">
    <property type="nucleotide sequence ID" value="NZ_CP083373.1"/>
</dbReference>
<evidence type="ECO:0000259" key="3">
    <source>
        <dbReference type="Pfam" id="PF22725"/>
    </source>
</evidence>
<dbReference type="Pfam" id="PF01408">
    <property type="entry name" value="GFO_IDH_MocA"/>
    <property type="match status" value="1"/>
</dbReference>
<dbReference type="InterPro" id="IPR000683">
    <property type="entry name" value="Gfo/Idh/MocA-like_OxRdtase_N"/>
</dbReference>
<accession>A0AAW4FX80</accession>
<comment type="caution">
    <text evidence="4">The sequence shown here is derived from an EMBL/GenBank/DDBJ whole genome shotgun (WGS) entry which is preliminary data.</text>
</comment>
<organism evidence="4 5">
    <name type="scientific">Ensifer canadensis</name>
    <dbReference type="NCBI Taxonomy" id="555315"/>
    <lineage>
        <taxon>Bacteria</taxon>
        <taxon>Pseudomonadati</taxon>
        <taxon>Pseudomonadota</taxon>
        <taxon>Alphaproteobacteria</taxon>
        <taxon>Hyphomicrobiales</taxon>
        <taxon>Rhizobiaceae</taxon>
        <taxon>Sinorhizobium/Ensifer group</taxon>
        <taxon>Ensifer</taxon>
    </lineage>
</organism>
<name>A0AAW4FX80_9HYPH</name>
<dbReference type="InterPro" id="IPR051317">
    <property type="entry name" value="Gfo/Idh/MocA_oxidoreduct"/>
</dbReference>
<proteinExistence type="predicted"/>
<evidence type="ECO:0000313" key="5">
    <source>
        <dbReference type="Proteomes" id="UP000744980"/>
    </source>
</evidence>
<dbReference type="Gene3D" id="3.40.50.720">
    <property type="entry name" value="NAD(P)-binding Rossmann-like Domain"/>
    <property type="match status" value="1"/>
</dbReference>
<evidence type="ECO:0000259" key="2">
    <source>
        <dbReference type="Pfam" id="PF01408"/>
    </source>
</evidence>
<dbReference type="GO" id="GO:0016491">
    <property type="term" value="F:oxidoreductase activity"/>
    <property type="evidence" value="ECO:0007669"/>
    <property type="project" value="UniProtKB-KW"/>
</dbReference>
<evidence type="ECO:0000313" key="4">
    <source>
        <dbReference type="EMBL" id="MBM3095997.1"/>
    </source>
</evidence>
<dbReference type="SUPFAM" id="SSF55347">
    <property type="entry name" value="Glyceraldehyde-3-phosphate dehydrogenase-like, C-terminal domain"/>
    <property type="match status" value="1"/>
</dbReference>
<feature type="domain" description="Gfo/Idh/MocA-like oxidoreductase N-terminal" evidence="2">
    <location>
        <begin position="14"/>
        <end position="143"/>
    </location>
</feature>
<dbReference type="InterPro" id="IPR055170">
    <property type="entry name" value="GFO_IDH_MocA-like_dom"/>
</dbReference>
<dbReference type="InterPro" id="IPR036291">
    <property type="entry name" value="NAD(P)-bd_dom_sf"/>
</dbReference>
<keyword evidence="1" id="KW-0560">Oxidoreductase</keyword>
<dbReference type="PANTHER" id="PTHR43708">
    <property type="entry name" value="CONSERVED EXPRESSED OXIDOREDUCTASE (EUROFUNG)"/>
    <property type="match status" value="1"/>
</dbReference>
<dbReference type="Proteomes" id="UP000744980">
    <property type="component" value="Unassembled WGS sequence"/>
</dbReference>
<feature type="domain" description="GFO/IDH/MocA-like oxidoreductase" evidence="3">
    <location>
        <begin position="152"/>
        <end position="283"/>
    </location>
</feature>
<evidence type="ECO:0000256" key="1">
    <source>
        <dbReference type="ARBA" id="ARBA00023002"/>
    </source>
</evidence>
<dbReference type="Pfam" id="PF22725">
    <property type="entry name" value="GFO_IDH_MocA_C3"/>
    <property type="match status" value="1"/>
</dbReference>
<dbReference type="Gene3D" id="3.30.360.10">
    <property type="entry name" value="Dihydrodipicolinate Reductase, domain 2"/>
    <property type="match status" value="1"/>
</dbReference>
<protein>
    <submittedName>
        <fullName evidence="4">Gfo/Idh/MocA family oxidoreductase</fullName>
    </submittedName>
</protein>
<dbReference type="GO" id="GO:0000166">
    <property type="term" value="F:nucleotide binding"/>
    <property type="evidence" value="ECO:0007669"/>
    <property type="project" value="InterPro"/>
</dbReference>
<dbReference type="PANTHER" id="PTHR43708:SF3">
    <property type="entry name" value="OXIDOREDUCTASE"/>
    <property type="match status" value="1"/>
</dbReference>